<name>A0ABU4WDP0_9BACT</name>
<dbReference type="PANTHER" id="PTHR30188">
    <property type="entry name" value="ABC TRANSPORTER PERMEASE PROTEIN-RELATED"/>
    <property type="match status" value="1"/>
</dbReference>
<dbReference type="Proteomes" id="UP001275932">
    <property type="component" value="Unassembled WGS sequence"/>
</dbReference>
<accession>A0ABU4WDP0</accession>
<evidence type="ECO:0000313" key="3">
    <source>
        <dbReference type="Proteomes" id="UP001275932"/>
    </source>
</evidence>
<dbReference type="InterPro" id="IPR030802">
    <property type="entry name" value="Permease_MalE"/>
</dbReference>
<dbReference type="SUPFAM" id="SSF52091">
    <property type="entry name" value="SpoIIaa-like"/>
    <property type="match status" value="1"/>
</dbReference>
<keyword evidence="3" id="KW-1185">Reference proteome</keyword>
<dbReference type="EMBL" id="JALBUT010000001">
    <property type="protein sequence ID" value="MDX8414678.1"/>
    <property type="molecule type" value="Genomic_DNA"/>
</dbReference>
<feature type="transmembrane region" description="Helical" evidence="1">
    <location>
        <begin position="272"/>
        <end position="301"/>
    </location>
</feature>
<feature type="transmembrane region" description="Helical" evidence="1">
    <location>
        <begin position="353"/>
        <end position="382"/>
    </location>
</feature>
<feature type="transmembrane region" description="Helical" evidence="1">
    <location>
        <begin position="179"/>
        <end position="202"/>
    </location>
</feature>
<protein>
    <submittedName>
        <fullName evidence="2">ABC transporter permease</fullName>
    </submittedName>
</protein>
<keyword evidence="1" id="KW-0472">Membrane</keyword>
<comment type="caution">
    <text evidence="1">Lacks conserved residue(s) required for the propagation of feature annotation.</text>
</comment>
<reference evidence="2 3" key="1">
    <citation type="submission" date="2022-03" db="EMBL/GenBank/DDBJ databases">
        <title>Novel taxa within the pig intestine.</title>
        <authorList>
            <person name="Wylensek D."/>
            <person name="Bishof K."/>
            <person name="Afrizal A."/>
            <person name="Clavel T."/>
        </authorList>
    </citation>
    <scope>NUCLEOTIDE SEQUENCE [LARGE SCALE GENOMIC DNA]</scope>
    <source>
        <strain evidence="2 3">CLA-KB-P66</strain>
    </source>
</reference>
<sequence length="384" mass="41124">MGNLPANSKENLSTANAQIEIADGIAVIKISGDWLVSDKRPDSDTIIGKLPPDAREIKFDASALGKFDSALICFLLKIYDASIERKTALSLASLPESAVSLLNLATAVNIKTNESKNYHNKNIFHEVGTHTISTLQKVKQQLAFLGEFTMAFCNIFRLRSRFMASDLMKAVQRSGPNALLIVSLISFLVGLILAFVGAIQLSKFGSTIYIADLVGLAMVREMGAIMVAIVMAGRTGAAFAAELGSMKVNEEISAYRTFGISPMEFLVLPRMIALVLMFPLLTIFADLTGIIGGFAIAWGMFDINYESYLAHTANFLDLTQCLAGIGKSVVFGIIVAMVGCMKGMTCGDSAEDVGLATTSSVVTSITLIVVADAIFAVLFNIFGI</sequence>
<comment type="caution">
    <text evidence="2">The sequence shown here is derived from an EMBL/GenBank/DDBJ whole genome shotgun (WGS) entry which is preliminary data.</text>
</comment>
<keyword evidence="1" id="KW-0812">Transmembrane</keyword>
<dbReference type="InterPro" id="IPR003453">
    <property type="entry name" value="ABC_MlaE_roteobac"/>
</dbReference>
<organism evidence="2 3">
    <name type="scientific">Intestinicryptomonas porci</name>
    <dbReference type="NCBI Taxonomy" id="2926320"/>
    <lineage>
        <taxon>Bacteria</taxon>
        <taxon>Pseudomonadati</taxon>
        <taxon>Verrucomicrobiota</taxon>
        <taxon>Opitutia</taxon>
        <taxon>Opitutales</taxon>
        <taxon>Intestinicryptomonaceae</taxon>
        <taxon>Intestinicryptomonas</taxon>
    </lineage>
</organism>
<proteinExistence type="inferred from homology"/>
<dbReference type="RefSeq" id="WP_370396128.1">
    <property type="nucleotide sequence ID" value="NZ_JALBUT010000001.1"/>
</dbReference>
<dbReference type="NCBIfam" id="TIGR00056">
    <property type="entry name" value="MlaE family lipid ABC transporter permease subunit"/>
    <property type="match status" value="1"/>
</dbReference>
<dbReference type="InterPro" id="IPR036513">
    <property type="entry name" value="STAS_dom_sf"/>
</dbReference>
<feature type="transmembrane region" description="Helical" evidence="1">
    <location>
        <begin position="321"/>
        <end position="341"/>
    </location>
</feature>
<gene>
    <name evidence="2" type="ORF">MOX91_00565</name>
</gene>
<comment type="similarity">
    <text evidence="1">Belongs to the MlaE permease family.</text>
</comment>
<dbReference type="Pfam" id="PF02405">
    <property type="entry name" value="MlaE"/>
    <property type="match status" value="1"/>
</dbReference>
<dbReference type="PANTHER" id="PTHR30188:SF3">
    <property type="entry name" value="ABC TRANSPORTER PERMEASE"/>
    <property type="match status" value="1"/>
</dbReference>
<keyword evidence="1" id="KW-1133">Transmembrane helix</keyword>
<evidence type="ECO:0000313" key="2">
    <source>
        <dbReference type="EMBL" id="MDX8414678.1"/>
    </source>
</evidence>
<evidence type="ECO:0000256" key="1">
    <source>
        <dbReference type="RuleBase" id="RU362044"/>
    </source>
</evidence>